<evidence type="ECO:0000256" key="2">
    <source>
        <dbReference type="ARBA" id="ARBA00004688"/>
    </source>
</evidence>
<dbReference type="PANTHER" id="PTHR21225:SF12">
    <property type="entry name" value="PHOSPHO-2-DEHYDRO-3-DEOXYHEPTONATE ALDOLASE, TYROSINE-INHIBITED"/>
    <property type="match status" value="1"/>
</dbReference>
<evidence type="ECO:0000256" key="5">
    <source>
        <dbReference type="ARBA" id="ARBA00022605"/>
    </source>
</evidence>
<organism evidence="13 14">
    <name type="scientific">Neolecta irregularis (strain DAH-3)</name>
    <dbReference type="NCBI Taxonomy" id="1198029"/>
    <lineage>
        <taxon>Eukaryota</taxon>
        <taxon>Fungi</taxon>
        <taxon>Dikarya</taxon>
        <taxon>Ascomycota</taxon>
        <taxon>Taphrinomycotina</taxon>
        <taxon>Neolectales</taxon>
        <taxon>Neolectaceae</taxon>
        <taxon>Neolecta</taxon>
    </lineage>
</organism>
<accession>A0A1U7LJK3</accession>
<dbReference type="Gene3D" id="3.20.20.70">
    <property type="entry name" value="Aldolase class I"/>
    <property type="match status" value="1"/>
</dbReference>
<evidence type="ECO:0000256" key="11">
    <source>
        <dbReference type="ARBA" id="ARBA00047508"/>
    </source>
</evidence>
<comment type="function">
    <text evidence="1">Stereospecific condensation of phosphoenolpyruvate (PEP) and D-erythrose-4-phosphate (E4P) giving rise to 3-deoxy-D-arabino-heptulosonate-7-phosphate (DAHP).</text>
</comment>
<evidence type="ECO:0000256" key="3">
    <source>
        <dbReference type="ARBA" id="ARBA00007985"/>
    </source>
</evidence>
<evidence type="ECO:0000256" key="10">
    <source>
        <dbReference type="ARBA" id="ARBA00032193"/>
    </source>
</evidence>
<dbReference type="InterPro" id="IPR006219">
    <property type="entry name" value="DAHP_synth_1"/>
</dbReference>
<evidence type="ECO:0000256" key="7">
    <source>
        <dbReference type="ARBA" id="ARBA00023141"/>
    </source>
</evidence>
<feature type="domain" description="DAHP synthetase I/KDSA" evidence="12">
    <location>
        <begin position="53"/>
        <end position="162"/>
    </location>
</feature>
<dbReference type="Pfam" id="PF00793">
    <property type="entry name" value="DAHP_synth_1"/>
    <property type="match status" value="1"/>
</dbReference>
<comment type="caution">
    <text evidence="13">The sequence shown here is derived from an EMBL/GenBank/DDBJ whole genome shotgun (WGS) entry which is preliminary data.</text>
</comment>
<keyword evidence="5" id="KW-0028">Amino-acid biosynthesis</keyword>
<evidence type="ECO:0000256" key="1">
    <source>
        <dbReference type="ARBA" id="ARBA00003726"/>
    </source>
</evidence>
<dbReference type="STRING" id="1198029.A0A1U7LJK3"/>
<evidence type="ECO:0000313" key="13">
    <source>
        <dbReference type="EMBL" id="OLL22846.1"/>
    </source>
</evidence>
<sequence>MFDASGRSSPVEESAEDIRVEGYDPLIAPALLQSEIPETSKSRKTTLVTRKNVQKILTGKDDRLIIVVGPCSIHDTDAAIEYAKLLKHVSERLCNDLLIIMRAYLEKPRTIAAWKGMLNDPDMDGTCNINKGLRVSRQLFCDLTHMGVPIATEMLDTVSPQVRLLNKKETQN</sequence>
<dbReference type="OrthoDB" id="4699125at2759"/>
<dbReference type="EC" id="2.5.1.54" evidence="4"/>
<evidence type="ECO:0000256" key="4">
    <source>
        <dbReference type="ARBA" id="ARBA00012694"/>
    </source>
</evidence>
<dbReference type="OMA" id="ISXPEID"/>
<dbReference type="InterPro" id="IPR013785">
    <property type="entry name" value="Aldolase_TIM"/>
</dbReference>
<dbReference type="AlphaFoldDB" id="A0A1U7LJK3"/>
<comment type="catalytic activity">
    <reaction evidence="11">
        <text>D-erythrose 4-phosphate + phosphoenolpyruvate + H2O = 7-phospho-2-dehydro-3-deoxy-D-arabino-heptonate + phosphate</text>
        <dbReference type="Rhea" id="RHEA:14717"/>
        <dbReference type="ChEBI" id="CHEBI:15377"/>
        <dbReference type="ChEBI" id="CHEBI:16897"/>
        <dbReference type="ChEBI" id="CHEBI:43474"/>
        <dbReference type="ChEBI" id="CHEBI:58394"/>
        <dbReference type="ChEBI" id="CHEBI:58702"/>
        <dbReference type="EC" id="2.5.1.54"/>
    </reaction>
</comment>
<evidence type="ECO:0000256" key="6">
    <source>
        <dbReference type="ARBA" id="ARBA00022679"/>
    </source>
</evidence>
<name>A0A1U7LJK3_NEOID</name>
<dbReference type="GO" id="GO:0008652">
    <property type="term" value="P:amino acid biosynthetic process"/>
    <property type="evidence" value="ECO:0007669"/>
    <property type="project" value="UniProtKB-KW"/>
</dbReference>
<evidence type="ECO:0000313" key="14">
    <source>
        <dbReference type="Proteomes" id="UP000186594"/>
    </source>
</evidence>
<proteinExistence type="inferred from homology"/>
<dbReference type="EMBL" id="LXFE01002699">
    <property type="protein sequence ID" value="OLL22846.1"/>
    <property type="molecule type" value="Genomic_DNA"/>
</dbReference>
<dbReference type="Proteomes" id="UP000186594">
    <property type="component" value="Unassembled WGS sequence"/>
</dbReference>
<dbReference type="SUPFAM" id="SSF51569">
    <property type="entry name" value="Aldolase"/>
    <property type="match status" value="1"/>
</dbReference>
<dbReference type="NCBIfam" id="TIGR00034">
    <property type="entry name" value="aroFGH"/>
    <property type="match status" value="1"/>
</dbReference>
<dbReference type="GO" id="GO:0009073">
    <property type="term" value="P:aromatic amino acid family biosynthetic process"/>
    <property type="evidence" value="ECO:0007669"/>
    <property type="project" value="UniProtKB-KW"/>
</dbReference>
<gene>
    <name evidence="13" type="ORF">NEOLI_001714</name>
</gene>
<evidence type="ECO:0000259" key="12">
    <source>
        <dbReference type="Pfam" id="PF00793"/>
    </source>
</evidence>
<keyword evidence="14" id="KW-1185">Reference proteome</keyword>
<evidence type="ECO:0000256" key="8">
    <source>
        <dbReference type="ARBA" id="ARBA00031111"/>
    </source>
</evidence>
<comment type="similarity">
    <text evidence="3">Belongs to the class-I DAHP synthase family.</text>
</comment>
<dbReference type="GO" id="GO:0005737">
    <property type="term" value="C:cytoplasm"/>
    <property type="evidence" value="ECO:0007669"/>
    <property type="project" value="TreeGrafter"/>
</dbReference>
<protein>
    <recommendedName>
        <fullName evidence="4">3-deoxy-7-phosphoheptulonate synthase</fullName>
        <ecNumber evidence="4">2.5.1.54</ecNumber>
    </recommendedName>
    <alternativeName>
        <fullName evidence="10">3-deoxy-D-arabino-heptulosonate 7-phosphate synthase</fullName>
    </alternativeName>
    <alternativeName>
        <fullName evidence="9">DAHP synthase</fullName>
    </alternativeName>
    <alternativeName>
        <fullName evidence="8">Phospho-2-keto-3-deoxyheptonate aldolase</fullName>
    </alternativeName>
</protein>
<dbReference type="PANTHER" id="PTHR21225">
    <property type="entry name" value="PHOSPHO-2-DEHYDRO-3-DEOXYHEPTONATE ALDOLASE DAHP SYNTHETASE"/>
    <property type="match status" value="1"/>
</dbReference>
<dbReference type="GO" id="GO:0003849">
    <property type="term" value="F:3-deoxy-7-phosphoheptulonate synthase activity"/>
    <property type="evidence" value="ECO:0007669"/>
    <property type="project" value="UniProtKB-EC"/>
</dbReference>
<keyword evidence="7" id="KW-0057">Aromatic amino acid biosynthesis</keyword>
<evidence type="ECO:0000256" key="9">
    <source>
        <dbReference type="ARBA" id="ARBA00031349"/>
    </source>
</evidence>
<keyword evidence="6" id="KW-0808">Transferase</keyword>
<dbReference type="InterPro" id="IPR006218">
    <property type="entry name" value="DAHP1/KDSA"/>
</dbReference>
<reference evidence="13 14" key="1">
    <citation type="submission" date="2016-04" db="EMBL/GenBank/DDBJ databases">
        <title>Evolutionary innovation and constraint leading to complex multicellularity in the Ascomycota.</title>
        <authorList>
            <person name="Cisse O."/>
            <person name="Nguyen A."/>
            <person name="Hewitt D.A."/>
            <person name="Jedd G."/>
            <person name="Stajich J.E."/>
        </authorList>
    </citation>
    <scope>NUCLEOTIDE SEQUENCE [LARGE SCALE GENOMIC DNA]</scope>
    <source>
        <strain evidence="13 14">DAH-3</strain>
    </source>
</reference>
<comment type="pathway">
    <text evidence="2">Metabolic intermediate biosynthesis; chorismate biosynthesis; chorismate from D-erythrose 4-phosphate and phosphoenolpyruvate: step 1/7.</text>
</comment>